<dbReference type="EMBL" id="CP101497">
    <property type="protein sequence ID" value="UTT63450.1"/>
    <property type="molecule type" value="Genomic_DNA"/>
</dbReference>
<feature type="transmembrane region" description="Helical" evidence="1">
    <location>
        <begin position="36"/>
        <end position="59"/>
    </location>
</feature>
<keyword evidence="5" id="KW-1185">Reference proteome</keyword>
<protein>
    <submittedName>
        <fullName evidence="4">Alpha/beta-hydrolase family protein</fullName>
    </submittedName>
</protein>
<dbReference type="Pfam" id="PF15420">
    <property type="entry name" value="Abhydrolase_9_N"/>
    <property type="match status" value="1"/>
</dbReference>
<feature type="transmembrane region" description="Helical" evidence="1">
    <location>
        <begin position="153"/>
        <end position="175"/>
    </location>
</feature>
<dbReference type="Proteomes" id="UP001060039">
    <property type="component" value="Chromosome"/>
</dbReference>
<organism evidence="4 5">
    <name type="scientific">Microcella humidisoli</name>
    <dbReference type="NCBI Taxonomy" id="2963406"/>
    <lineage>
        <taxon>Bacteria</taxon>
        <taxon>Bacillati</taxon>
        <taxon>Actinomycetota</taxon>
        <taxon>Actinomycetes</taxon>
        <taxon>Micrococcales</taxon>
        <taxon>Microbacteriaceae</taxon>
        <taxon>Microcella</taxon>
    </lineage>
</organism>
<gene>
    <name evidence="4" type="ORF">NNL39_04930</name>
</gene>
<accession>A0ABY5FYP7</accession>
<dbReference type="InterPro" id="IPR029058">
    <property type="entry name" value="AB_hydrolase_fold"/>
</dbReference>
<keyword evidence="1" id="KW-0812">Transmembrane</keyword>
<dbReference type="Pfam" id="PF10081">
    <property type="entry name" value="Abhydrolase_9"/>
    <property type="match status" value="1"/>
</dbReference>
<evidence type="ECO:0000259" key="2">
    <source>
        <dbReference type="Pfam" id="PF10081"/>
    </source>
</evidence>
<evidence type="ECO:0000313" key="5">
    <source>
        <dbReference type="Proteomes" id="UP001060039"/>
    </source>
</evidence>
<keyword evidence="1" id="KW-1133">Transmembrane helix</keyword>
<evidence type="ECO:0000313" key="4">
    <source>
        <dbReference type="EMBL" id="UTT63450.1"/>
    </source>
</evidence>
<dbReference type="SUPFAM" id="SSF53474">
    <property type="entry name" value="alpha/beta-Hydrolases"/>
    <property type="match status" value="1"/>
</dbReference>
<feature type="transmembrane region" description="Helical" evidence="1">
    <location>
        <begin position="12"/>
        <end position="30"/>
    </location>
</feature>
<feature type="transmembrane region" description="Helical" evidence="1">
    <location>
        <begin position="74"/>
        <end position="97"/>
    </location>
</feature>
<dbReference type="InterPro" id="IPR027788">
    <property type="entry name" value="Alpha/beta-hydrolase_N_dom"/>
</dbReference>
<dbReference type="InterPro" id="IPR027787">
    <property type="entry name" value="Alpha/beta-hydrolase_catalytic"/>
</dbReference>
<name>A0ABY5FYP7_9MICO</name>
<reference evidence="4" key="1">
    <citation type="submission" date="2022-07" db="EMBL/GenBank/DDBJ databases">
        <title>Taxonomic analysis of Microcella humidisoli nov. sp., isolated from riverside soil.</title>
        <authorList>
            <person name="Molina K.M."/>
            <person name="Kim S.B."/>
        </authorList>
    </citation>
    <scope>NUCLEOTIDE SEQUENCE</scope>
    <source>
        <strain evidence="4">MMS21-STM10</strain>
    </source>
</reference>
<dbReference type="RefSeq" id="WP_255160582.1">
    <property type="nucleotide sequence ID" value="NZ_CP101497.1"/>
</dbReference>
<evidence type="ECO:0000259" key="3">
    <source>
        <dbReference type="Pfam" id="PF15420"/>
    </source>
</evidence>
<sequence length="541" mass="58028">MTARRWWHLDPGGVLVGLVVVALSLTPSLLPRPALLQGVLSGASFAIGYALGAFVWWFVRSRFVRTPSPRGRRFFWVGMLVLSVVVIVVVGVLAVRWQNEVRALVEVEPIDAVAVGAFLLGALLTAALLLVIGRGVRRMTAHLVRLAGRAVGGLVASAVVAASLLLFGMGVVAAIDAVYADRNGAPDADLVEPASAVRSAGPDSVVDWEGLGRHGAAFIAGGPSAAEIERLTGVEAREPVRVYVGIGNAATVDERAALAVDELRRTGAFDRELLVVATTTGSGWLEDQAVDAVEYLHAGDTAIVAVQYAYTPSWVSFLFDPDAPVAAARATFEAVHAEWSRLPADDRPRLVTYGLSLGAHGAQEVFADLDELRDRTDGALFVGSPPSADLWRELQSARDAGSPAWQPVLDGGERVRWISRPGDLERLTGPWDEPRVLYLQHATDPITWLTADLLWSEPEWLRDEQRGPDVSPSMRWIPVVTGLQVTIDMLMGQSVPARHGHNFGDVVVDGWRAVTGDAGLAPAALDALRAEIESYALDDED</sequence>
<feature type="domain" description="Alpha/beta-hydrolase N-terminal" evidence="3">
    <location>
        <begin position="25"/>
        <end position="223"/>
    </location>
</feature>
<keyword evidence="1" id="KW-0472">Membrane</keyword>
<evidence type="ECO:0000256" key="1">
    <source>
        <dbReference type="SAM" id="Phobius"/>
    </source>
</evidence>
<feature type="domain" description="Alpha/beta-hydrolase catalytic" evidence="2">
    <location>
        <begin position="240"/>
        <end position="527"/>
    </location>
</feature>
<proteinExistence type="predicted"/>
<feature type="transmembrane region" description="Helical" evidence="1">
    <location>
        <begin position="112"/>
        <end position="132"/>
    </location>
</feature>